<feature type="transmembrane region" description="Helical" evidence="1">
    <location>
        <begin position="312"/>
        <end position="333"/>
    </location>
</feature>
<evidence type="ECO:0000256" key="1">
    <source>
        <dbReference type="SAM" id="Phobius"/>
    </source>
</evidence>
<organism evidence="2 3">
    <name type="scientific">Sporobacter termitidis DSM 10068</name>
    <dbReference type="NCBI Taxonomy" id="1123282"/>
    <lineage>
        <taxon>Bacteria</taxon>
        <taxon>Bacillati</taxon>
        <taxon>Bacillota</taxon>
        <taxon>Clostridia</taxon>
        <taxon>Eubacteriales</taxon>
        <taxon>Oscillospiraceae</taxon>
        <taxon>Sporobacter</taxon>
    </lineage>
</organism>
<dbReference type="AlphaFoldDB" id="A0A1M5Z6T7"/>
<feature type="transmembrane region" description="Helical" evidence="1">
    <location>
        <begin position="353"/>
        <end position="371"/>
    </location>
</feature>
<accession>A0A1M5Z6T7</accession>
<dbReference type="RefSeq" id="WP_073081441.1">
    <property type="nucleotide sequence ID" value="NZ_FQXV01000014.1"/>
</dbReference>
<feature type="transmembrane region" description="Helical" evidence="1">
    <location>
        <begin position="405"/>
        <end position="425"/>
    </location>
</feature>
<name>A0A1M5Z6T7_9FIRM</name>
<evidence type="ECO:0000313" key="2">
    <source>
        <dbReference type="EMBL" id="SHI19962.1"/>
    </source>
</evidence>
<feature type="transmembrane region" description="Helical" evidence="1">
    <location>
        <begin position="30"/>
        <end position="55"/>
    </location>
</feature>
<keyword evidence="1" id="KW-0812">Transmembrane</keyword>
<evidence type="ECO:0000313" key="3">
    <source>
        <dbReference type="Proteomes" id="UP000183995"/>
    </source>
</evidence>
<proteinExistence type="predicted"/>
<keyword evidence="3" id="KW-1185">Reference proteome</keyword>
<feature type="transmembrane region" description="Helical" evidence="1">
    <location>
        <begin position="188"/>
        <end position="205"/>
    </location>
</feature>
<keyword evidence="1" id="KW-1133">Transmembrane helix</keyword>
<feature type="transmembrane region" description="Helical" evidence="1">
    <location>
        <begin position="118"/>
        <end position="142"/>
    </location>
</feature>
<keyword evidence="1" id="KW-0472">Membrane</keyword>
<dbReference type="STRING" id="1123282.SAMN02745823_03311"/>
<sequence length="536" mass="58420">MTRKLIALNIRALFSRMFIRNRNQKRKNPVILVLIALLVIYIIGAFMGVSAVTFFQLSGPLFSMGLGWFYFSLMGIGIFALCFVGSIFAAQSQLFTAKDNELLLSLPVKPSAILTGRLASLLILEYLFDAFVALPAFIVWVISQPVTAAGILFFFIAVLALPLASLAFASFFAWLIALLTSRLRNKNMVTMVLTLAFFVAYFKIFSNITGHLNQLIQNVGQLSETARTSLFPIYHLGIAIEQGNLLSLLLFLLCVLAPFVIMMLILSANFIKLATTNRGAAKVKYKERALKVSGVRTAFANKELRHFWSNPMYILNSALGGAFMLVGAVALVINRGAVLDLLDTFNKSGLPLSAATLVITALCVLSSLNSASAPSVSLEGKSLWIAKSLPVLPLDVLMAKVRMHLTVSGIPAVVSGLICAIALQVNPLEFFLILVVPALLTLLVALFGVVINLQFPRFDWLNELQPIKQGVSVLITMFGSMAFMAALILLYVFVFSGVLTIELYLTACAALFAVLSGVLYGYLKNGGSRRFEALTN</sequence>
<dbReference type="OrthoDB" id="138672at2"/>
<protein>
    <submittedName>
        <fullName evidence="2">ABC-2 type transport system permease protein</fullName>
    </submittedName>
</protein>
<feature type="transmembrane region" description="Helical" evidence="1">
    <location>
        <begin position="473"/>
        <end position="495"/>
    </location>
</feature>
<feature type="transmembrane region" description="Helical" evidence="1">
    <location>
        <begin position="67"/>
        <end position="90"/>
    </location>
</feature>
<reference evidence="2 3" key="1">
    <citation type="submission" date="2016-11" db="EMBL/GenBank/DDBJ databases">
        <authorList>
            <person name="Jaros S."/>
            <person name="Januszkiewicz K."/>
            <person name="Wedrychowicz H."/>
        </authorList>
    </citation>
    <scope>NUCLEOTIDE SEQUENCE [LARGE SCALE GENOMIC DNA]</scope>
    <source>
        <strain evidence="2 3">DSM 10068</strain>
    </source>
</reference>
<dbReference type="EMBL" id="FQXV01000014">
    <property type="protein sequence ID" value="SHI19962.1"/>
    <property type="molecule type" value="Genomic_DNA"/>
</dbReference>
<feature type="transmembrane region" description="Helical" evidence="1">
    <location>
        <begin position="431"/>
        <end position="453"/>
    </location>
</feature>
<feature type="transmembrane region" description="Helical" evidence="1">
    <location>
        <begin position="501"/>
        <end position="523"/>
    </location>
</feature>
<feature type="transmembrane region" description="Helical" evidence="1">
    <location>
        <begin position="148"/>
        <end position="176"/>
    </location>
</feature>
<feature type="transmembrane region" description="Helical" evidence="1">
    <location>
        <begin position="245"/>
        <end position="268"/>
    </location>
</feature>
<gene>
    <name evidence="2" type="ORF">SAMN02745823_03311</name>
</gene>
<dbReference type="Proteomes" id="UP000183995">
    <property type="component" value="Unassembled WGS sequence"/>
</dbReference>